<accession>A0ABS7JZB3</accession>
<comment type="caution">
    <text evidence="2">The sequence shown here is derived from an EMBL/GenBank/DDBJ whole genome shotgun (WGS) entry which is preliminary data.</text>
</comment>
<gene>
    <name evidence="2" type="ORF">H0185_00675</name>
</gene>
<protein>
    <recommendedName>
        <fullName evidence="4">Spore coat protein</fullName>
    </recommendedName>
</protein>
<evidence type="ECO:0000313" key="2">
    <source>
        <dbReference type="EMBL" id="MBY0095335.1"/>
    </source>
</evidence>
<dbReference type="Proteomes" id="UP000769780">
    <property type="component" value="Unassembled WGS sequence"/>
</dbReference>
<evidence type="ECO:0000256" key="1">
    <source>
        <dbReference type="SAM" id="MobiDB-lite"/>
    </source>
</evidence>
<evidence type="ECO:0008006" key="4">
    <source>
        <dbReference type="Google" id="ProtNLM"/>
    </source>
</evidence>
<dbReference type="EMBL" id="JACWFH010000001">
    <property type="protein sequence ID" value="MBY0095335.1"/>
    <property type="molecule type" value="Genomic_DNA"/>
</dbReference>
<name>A0ABS7JZB3_9BACI</name>
<reference evidence="2 3" key="1">
    <citation type="submission" date="2020-07" db="EMBL/GenBank/DDBJ databases">
        <title>Fungal Genomes of the International Space Station.</title>
        <authorList>
            <person name="Seuylemezian A."/>
            <person name="Singh N.K."/>
            <person name="Wood J."/>
            <person name="Venkateswaran K."/>
        </authorList>
    </citation>
    <scope>NUCLEOTIDE SEQUENCE [LARGE SCALE GENOMIC DNA]</scope>
    <source>
        <strain evidence="2 3">PL-B2</strain>
    </source>
</reference>
<evidence type="ECO:0000313" key="3">
    <source>
        <dbReference type="Proteomes" id="UP000769780"/>
    </source>
</evidence>
<proteinExistence type="predicted"/>
<feature type="compositionally biased region" description="Polar residues" evidence="1">
    <location>
        <begin position="10"/>
        <end position="21"/>
    </location>
</feature>
<sequence>MDYDKDESIQTETDSPNTIETGKNEQHPFDRLMFGSSRNKHHVEDEKRATETPAEDNLLNQVNLEEILMHIDSLVGTAKQLKPMFSKIKPLFDQFLKK</sequence>
<dbReference type="RefSeq" id="WP_221870199.1">
    <property type="nucleotide sequence ID" value="NZ_JACWFH010000001.1"/>
</dbReference>
<organism evidence="2 3">
    <name type="scientific">Mesobacillus maritimus</name>
    <dbReference type="NCBI Taxonomy" id="1643336"/>
    <lineage>
        <taxon>Bacteria</taxon>
        <taxon>Bacillati</taxon>
        <taxon>Bacillota</taxon>
        <taxon>Bacilli</taxon>
        <taxon>Bacillales</taxon>
        <taxon>Bacillaceae</taxon>
        <taxon>Mesobacillus</taxon>
    </lineage>
</organism>
<feature type="region of interest" description="Disordered" evidence="1">
    <location>
        <begin position="1"/>
        <end position="55"/>
    </location>
</feature>
<keyword evidence="3" id="KW-1185">Reference proteome</keyword>